<evidence type="ECO:0000313" key="3">
    <source>
        <dbReference type="Proteomes" id="UP001595075"/>
    </source>
</evidence>
<sequence>MNEDEPIYYPDMGCECYPPSKYWIRGFVDLRVNEAGSFNSILEAHLPEEVILWDCVESSGWYFELEDVIIDVENDVITPVTVHATTATMPRAVVDPMRQSLRDIILEVNGGCTSSTDFALILLRLIEEAVSTIRQWKTYHQEPSSGWGVEGQWDVKSLYKDQMGADLKSIDRSGEDILGTSITKICQNFPQQYRILHVEPVFREDLVTRFRRRRRAMFEQLCTLGREKLRKCVSSERVKPQSALDNVRGLASELCKPTVTFHGTQRHLVSSIVRWGFVKPGERAGKETVLMHSGASFGVGIYSSPEISFALHYASDQHTQTRSEDIPGLRMIVCATLMGCPLSVSRDNTRRTLNLANEDANSHISPNGLEYVVFDRAQIIPCYVIHFDFGPEKARQDLLSAPSNPAEWKPKVTKIHKKLIDKELFPGEIEALKQAKKAAASKWFPYGYGPAKGTSFVIEEIGEVSDDEEDYGEYQGERQEIKEETRIPEKTRAKGGNWFDEYQTSRAMDIGDH</sequence>
<proteinExistence type="predicted"/>
<feature type="compositionally biased region" description="Basic and acidic residues" evidence="1">
    <location>
        <begin position="475"/>
        <end position="492"/>
    </location>
</feature>
<feature type="region of interest" description="Disordered" evidence="1">
    <location>
        <begin position="467"/>
        <end position="498"/>
    </location>
</feature>
<name>A0ABR4BSX8_9HELO</name>
<reference evidence="2 3" key="1">
    <citation type="journal article" date="2024" name="Commun. Biol.">
        <title>Comparative genomic analysis of thermophilic fungi reveals convergent evolutionary adaptations and gene losses.</title>
        <authorList>
            <person name="Steindorff A.S."/>
            <person name="Aguilar-Pontes M.V."/>
            <person name="Robinson A.J."/>
            <person name="Andreopoulos B."/>
            <person name="LaButti K."/>
            <person name="Kuo A."/>
            <person name="Mondo S."/>
            <person name="Riley R."/>
            <person name="Otillar R."/>
            <person name="Haridas S."/>
            <person name="Lipzen A."/>
            <person name="Grimwood J."/>
            <person name="Schmutz J."/>
            <person name="Clum A."/>
            <person name="Reid I.D."/>
            <person name="Moisan M.C."/>
            <person name="Butler G."/>
            <person name="Nguyen T.T.M."/>
            <person name="Dewar K."/>
            <person name="Conant G."/>
            <person name="Drula E."/>
            <person name="Henrissat B."/>
            <person name="Hansel C."/>
            <person name="Singer S."/>
            <person name="Hutchinson M.I."/>
            <person name="de Vries R.P."/>
            <person name="Natvig D.O."/>
            <person name="Powell A.J."/>
            <person name="Tsang A."/>
            <person name="Grigoriev I.V."/>
        </authorList>
    </citation>
    <scope>NUCLEOTIDE SEQUENCE [LARGE SCALE GENOMIC DNA]</scope>
    <source>
        <strain evidence="2 3">CBS 494.80</strain>
    </source>
</reference>
<evidence type="ECO:0000256" key="1">
    <source>
        <dbReference type="SAM" id="MobiDB-lite"/>
    </source>
</evidence>
<keyword evidence="3" id="KW-1185">Reference proteome</keyword>
<dbReference type="EMBL" id="JAZHXI010000021">
    <property type="protein sequence ID" value="KAL2060746.1"/>
    <property type="molecule type" value="Genomic_DNA"/>
</dbReference>
<gene>
    <name evidence="2" type="ORF">VTL71DRAFT_9388</name>
</gene>
<dbReference type="Proteomes" id="UP001595075">
    <property type="component" value="Unassembled WGS sequence"/>
</dbReference>
<dbReference type="Gene3D" id="3.90.228.10">
    <property type="match status" value="1"/>
</dbReference>
<organism evidence="2 3">
    <name type="scientific">Oculimacula yallundae</name>
    <dbReference type="NCBI Taxonomy" id="86028"/>
    <lineage>
        <taxon>Eukaryota</taxon>
        <taxon>Fungi</taxon>
        <taxon>Dikarya</taxon>
        <taxon>Ascomycota</taxon>
        <taxon>Pezizomycotina</taxon>
        <taxon>Leotiomycetes</taxon>
        <taxon>Helotiales</taxon>
        <taxon>Ploettnerulaceae</taxon>
        <taxon>Oculimacula</taxon>
    </lineage>
</organism>
<evidence type="ECO:0000313" key="2">
    <source>
        <dbReference type="EMBL" id="KAL2060746.1"/>
    </source>
</evidence>
<comment type="caution">
    <text evidence="2">The sequence shown here is derived from an EMBL/GenBank/DDBJ whole genome shotgun (WGS) entry which is preliminary data.</text>
</comment>
<accession>A0ABR4BSX8</accession>
<protein>
    <recommendedName>
        <fullName evidence="4">Poly [ADP-ribose] polymerase</fullName>
    </recommendedName>
</protein>
<dbReference type="SUPFAM" id="SSF56399">
    <property type="entry name" value="ADP-ribosylation"/>
    <property type="match status" value="1"/>
</dbReference>
<evidence type="ECO:0008006" key="4">
    <source>
        <dbReference type="Google" id="ProtNLM"/>
    </source>
</evidence>